<evidence type="ECO:0000256" key="8">
    <source>
        <dbReference type="ARBA" id="ARBA00023284"/>
    </source>
</evidence>
<dbReference type="GO" id="GO:0005789">
    <property type="term" value="C:endoplasmic reticulum membrane"/>
    <property type="evidence" value="ECO:0007669"/>
    <property type="project" value="UniProtKB-SubCell"/>
</dbReference>
<proteinExistence type="predicted"/>
<evidence type="ECO:0000256" key="1">
    <source>
        <dbReference type="ARBA" id="ARBA00004389"/>
    </source>
</evidence>
<evidence type="ECO:0000256" key="3">
    <source>
        <dbReference type="ARBA" id="ARBA00022729"/>
    </source>
</evidence>
<keyword evidence="11" id="KW-1185">Reference proteome</keyword>
<dbReference type="EMBL" id="JAVRJZ010000113">
    <property type="protein sequence ID" value="KAK2703156.1"/>
    <property type="molecule type" value="Genomic_DNA"/>
</dbReference>
<dbReference type="PANTHER" id="PTHR46107">
    <property type="entry name" value="DUMPY: SHORTER THAN WILD-TYPE"/>
    <property type="match status" value="1"/>
</dbReference>
<comment type="subcellular location">
    <subcellularLocation>
        <location evidence="1">Endoplasmic reticulum membrane</location>
        <topology evidence="1">Single-pass membrane protein</topology>
    </subcellularLocation>
</comment>
<gene>
    <name evidence="10" type="ORF">QYM36_018297</name>
</gene>
<evidence type="ECO:0000256" key="7">
    <source>
        <dbReference type="ARBA" id="ARBA00023157"/>
    </source>
</evidence>
<keyword evidence="7" id="KW-1015">Disulfide bond</keyword>
<evidence type="ECO:0000256" key="9">
    <source>
        <dbReference type="SAM" id="Phobius"/>
    </source>
</evidence>
<keyword evidence="9" id="KW-0472">Membrane</keyword>
<keyword evidence="8" id="KW-0676">Redox-active center</keyword>
<keyword evidence="9" id="KW-0812">Transmembrane</keyword>
<reference evidence="10" key="1">
    <citation type="submission" date="2023-07" db="EMBL/GenBank/DDBJ databases">
        <title>Chromosome-level genome assembly of Artemia franciscana.</title>
        <authorList>
            <person name="Jo E."/>
        </authorList>
    </citation>
    <scope>NUCLEOTIDE SEQUENCE</scope>
    <source>
        <tissue evidence="10">Whole body</tissue>
    </source>
</reference>
<sequence>MVLSLDELATATGSSKLEILELFHGRNVVDCFIHQCGLDRELQKHWKSTQSIEYTFNCRILHEPTKYPDPGPVKGAGSDIIEIIAPDFRLERLIIEFKISRGKRQGWTKMYFISSAESAQYGNNMNTKRTNLFWSRNARVEIHDTNCLQGFIVKHVYLPMIFHAIDGKLRKYEGPRGKWDFIAFIEEKKWKEIEPLPFYVDHCQALNLSELDDFLLEELRKVAKNLLMLYFLCALVVFLLLYITWSLHLGRWIIMAGAVVLLTPYIRRLIDDIWHN</sequence>
<evidence type="ECO:0000256" key="5">
    <source>
        <dbReference type="ARBA" id="ARBA00022982"/>
    </source>
</evidence>
<keyword evidence="5" id="KW-0249">Electron transport</keyword>
<accession>A0AA88HCQ1</accession>
<name>A0AA88HCQ1_ARTSF</name>
<dbReference type="AlphaFoldDB" id="A0AA88HCQ1"/>
<evidence type="ECO:0000256" key="6">
    <source>
        <dbReference type="ARBA" id="ARBA00022989"/>
    </source>
</evidence>
<keyword evidence="2" id="KW-0813">Transport</keyword>
<dbReference type="GO" id="GO:0015036">
    <property type="term" value="F:disulfide oxidoreductase activity"/>
    <property type="evidence" value="ECO:0007669"/>
    <property type="project" value="TreeGrafter"/>
</dbReference>
<feature type="transmembrane region" description="Helical" evidence="9">
    <location>
        <begin position="226"/>
        <end position="243"/>
    </location>
</feature>
<evidence type="ECO:0000256" key="2">
    <source>
        <dbReference type="ARBA" id="ARBA00022448"/>
    </source>
</evidence>
<feature type="transmembrane region" description="Helical" evidence="9">
    <location>
        <begin position="249"/>
        <end position="266"/>
    </location>
</feature>
<keyword evidence="6 9" id="KW-1133">Transmembrane helix</keyword>
<evidence type="ECO:0000313" key="10">
    <source>
        <dbReference type="EMBL" id="KAK2703156.1"/>
    </source>
</evidence>
<dbReference type="Proteomes" id="UP001187531">
    <property type="component" value="Unassembled WGS sequence"/>
</dbReference>
<dbReference type="InterPro" id="IPR052454">
    <property type="entry name" value="TMX_domain-containing"/>
</dbReference>
<evidence type="ECO:0000313" key="11">
    <source>
        <dbReference type="Proteomes" id="UP001187531"/>
    </source>
</evidence>
<dbReference type="PANTHER" id="PTHR46107:SF3">
    <property type="entry name" value="THIOREDOXIN DOMAIN-CONTAINING PROTEIN"/>
    <property type="match status" value="1"/>
</dbReference>
<protein>
    <submittedName>
        <fullName evidence="10">Uncharacterized protein</fullName>
    </submittedName>
</protein>
<keyword evidence="3" id="KW-0732">Signal</keyword>
<organism evidence="10 11">
    <name type="scientific">Artemia franciscana</name>
    <name type="common">Brine shrimp</name>
    <name type="synonym">Artemia sanfranciscana</name>
    <dbReference type="NCBI Taxonomy" id="6661"/>
    <lineage>
        <taxon>Eukaryota</taxon>
        <taxon>Metazoa</taxon>
        <taxon>Ecdysozoa</taxon>
        <taxon>Arthropoda</taxon>
        <taxon>Crustacea</taxon>
        <taxon>Branchiopoda</taxon>
        <taxon>Anostraca</taxon>
        <taxon>Artemiidae</taxon>
        <taxon>Artemia</taxon>
    </lineage>
</organism>
<evidence type="ECO:0000256" key="4">
    <source>
        <dbReference type="ARBA" id="ARBA00022824"/>
    </source>
</evidence>
<keyword evidence="4" id="KW-0256">Endoplasmic reticulum</keyword>
<comment type="caution">
    <text evidence="10">The sequence shown here is derived from an EMBL/GenBank/DDBJ whole genome shotgun (WGS) entry which is preliminary data.</text>
</comment>